<dbReference type="NCBIfam" id="TIGR01726">
    <property type="entry name" value="HEQRo_perm_3TM"/>
    <property type="match status" value="1"/>
</dbReference>
<dbReference type="EMBL" id="CP003865">
    <property type="protein sequence ID" value="AFT90357.1"/>
    <property type="molecule type" value="Genomic_DNA"/>
</dbReference>
<comment type="subcellular location">
    <subcellularLocation>
        <location evidence="1">Cell inner membrane</location>
        <topology evidence="1">Multi-pass membrane protein</topology>
    </subcellularLocation>
    <subcellularLocation>
        <location evidence="9">Cell membrane</location>
        <topology evidence="9">Multi-pass membrane protein</topology>
    </subcellularLocation>
</comment>
<dbReference type="AlphaFoldDB" id="K0E0Q9"/>
<dbReference type="PATRIC" id="fig|1229205.11.peg.7102"/>
<dbReference type="InterPro" id="IPR000515">
    <property type="entry name" value="MetI-like"/>
</dbReference>
<keyword evidence="6" id="KW-0029">Amino-acid transport</keyword>
<dbReference type="HOGENOM" id="CLU_019602_1_0_4"/>
<feature type="domain" description="ABC transmembrane type-1" evidence="10">
    <location>
        <begin position="22"/>
        <end position="209"/>
    </location>
</feature>
<dbReference type="InterPro" id="IPR043429">
    <property type="entry name" value="ArtM/GltK/GlnP/TcyL/YhdX-like"/>
</dbReference>
<sequence>MKQMNFDFAFAVRIIPTVAEGIGSTVLVALLSFVGASVLGFVWEMLRRSHPYVRPVVQFVVDAIRSTPVLVQIYFLFFVLPYYGVVLPAMFVGVFGLSLYFSGYLSEVFKAGIDAIPLGQTEASQGLGLNWIDTARYVIVPQMLRNVAAPLGAYIIAITKTTPLLAVIAVPELLGSAFDVASTTYRYAEPMFVVGVLFLILAVIAVAVIGRIEKRLGLGYHSR</sequence>
<feature type="transmembrane region" description="Helical" evidence="9">
    <location>
        <begin position="73"/>
        <end position="101"/>
    </location>
</feature>
<keyword evidence="8 9" id="KW-0472">Membrane</keyword>
<evidence type="ECO:0000256" key="2">
    <source>
        <dbReference type="ARBA" id="ARBA00010072"/>
    </source>
</evidence>
<dbReference type="CDD" id="cd06261">
    <property type="entry name" value="TM_PBP2"/>
    <property type="match status" value="1"/>
</dbReference>
<accession>K0E0Q9</accession>
<dbReference type="SUPFAM" id="SSF161098">
    <property type="entry name" value="MetI-like"/>
    <property type="match status" value="1"/>
</dbReference>
<dbReference type="InterPro" id="IPR010065">
    <property type="entry name" value="AA_ABC_transptr_permease_3TM"/>
</dbReference>
<feature type="transmembrane region" description="Helical" evidence="9">
    <location>
        <begin position="21"/>
        <end position="43"/>
    </location>
</feature>
<proteinExistence type="inferred from homology"/>
<dbReference type="InterPro" id="IPR035906">
    <property type="entry name" value="MetI-like_sf"/>
</dbReference>
<evidence type="ECO:0000256" key="7">
    <source>
        <dbReference type="ARBA" id="ARBA00022989"/>
    </source>
</evidence>
<dbReference type="Gene3D" id="1.10.3720.10">
    <property type="entry name" value="MetI-like"/>
    <property type="match status" value="1"/>
</dbReference>
<evidence type="ECO:0000256" key="6">
    <source>
        <dbReference type="ARBA" id="ARBA00022970"/>
    </source>
</evidence>
<evidence type="ECO:0000313" key="12">
    <source>
        <dbReference type="Proteomes" id="UP000010105"/>
    </source>
</evidence>
<dbReference type="GO" id="GO:0022857">
    <property type="term" value="F:transmembrane transporter activity"/>
    <property type="evidence" value="ECO:0007669"/>
    <property type="project" value="InterPro"/>
</dbReference>
<reference evidence="11 12" key="1">
    <citation type="journal article" date="2012" name="J. Bacteriol.">
        <title>Complete Genome Sequence of Burkholderia phenoliruptrix BR3459a (CLA1), a Heat-Tolerant, Nitrogen-Fixing Symbiont of Mimosa flocculosa.</title>
        <authorList>
            <person name="de Oliveira Cunha C."/>
            <person name="Goda Zuleta L.F."/>
            <person name="Paula de Almeida L.G."/>
            <person name="Prioli Ciapina L."/>
            <person name="Lustrino Borges W."/>
            <person name="Pitard R.M."/>
            <person name="Baldani J.I."/>
            <person name="Straliotto R."/>
            <person name="de Faria S.M."/>
            <person name="Hungria M."/>
            <person name="Sousa Cavada B."/>
            <person name="Mercante F.M."/>
            <person name="Ribeiro de Vasconcelos A.T."/>
        </authorList>
    </citation>
    <scope>NUCLEOTIDE SEQUENCE [LARGE SCALE GENOMIC DNA]</scope>
    <source>
        <strain evidence="11 12">BR3459a</strain>
        <plasmid evidence="11 12">pSYMBR3459</plasmid>
    </source>
</reference>
<keyword evidence="11" id="KW-0614">Plasmid</keyword>
<keyword evidence="3 9" id="KW-0813">Transport</keyword>
<evidence type="ECO:0000256" key="1">
    <source>
        <dbReference type="ARBA" id="ARBA00004429"/>
    </source>
</evidence>
<dbReference type="GO" id="GO:0043190">
    <property type="term" value="C:ATP-binding cassette (ABC) transporter complex"/>
    <property type="evidence" value="ECO:0007669"/>
    <property type="project" value="InterPro"/>
</dbReference>
<feature type="transmembrane region" description="Helical" evidence="9">
    <location>
        <begin position="190"/>
        <end position="210"/>
    </location>
</feature>
<gene>
    <name evidence="11" type="ORF">BUPH_08283</name>
</gene>
<evidence type="ECO:0000256" key="8">
    <source>
        <dbReference type="ARBA" id="ARBA00023136"/>
    </source>
</evidence>
<evidence type="ECO:0000256" key="9">
    <source>
        <dbReference type="RuleBase" id="RU363032"/>
    </source>
</evidence>
<feature type="transmembrane region" description="Helical" evidence="9">
    <location>
        <begin position="151"/>
        <end position="170"/>
    </location>
</feature>
<keyword evidence="5 9" id="KW-0812">Transmembrane</keyword>
<keyword evidence="4" id="KW-1003">Cell membrane</keyword>
<dbReference type="PANTHER" id="PTHR30614:SF0">
    <property type="entry name" value="L-CYSTINE TRANSPORT SYSTEM PERMEASE PROTEIN TCYL"/>
    <property type="match status" value="1"/>
</dbReference>
<dbReference type="Proteomes" id="UP000010105">
    <property type="component" value="Plasmid pSYMBR3459"/>
</dbReference>
<dbReference type="GO" id="GO:0006865">
    <property type="term" value="P:amino acid transport"/>
    <property type="evidence" value="ECO:0007669"/>
    <property type="project" value="UniProtKB-KW"/>
</dbReference>
<dbReference type="PANTHER" id="PTHR30614">
    <property type="entry name" value="MEMBRANE COMPONENT OF AMINO ACID ABC TRANSPORTER"/>
    <property type="match status" value="1"/>
</dbReference>
<comment type="similarity">
    <text evidence="2">Belongs to the binding-protein-dependent transport system permease family. HisMQ subfamily.</text>
</comment>
<dbReference type="PROSITE" id="PS50928">
    <property type="entry name" value="ABC_TM1"/>
    <property type="match status" value="1"/>
</dbReference>
<organism evidence="11 12">
    <name type="scientific">Paraburkholderia phenoliruptrix BR3459a</name>
    <dbReference type="NCBI Taxonomy" id="1229205"/>
    <lineage>
        <taxon>Bacteria</taxon>
        <taxon>Pseudomonadati</taxon>
        <taxon>Pseudomonadota</taxon>
        <taxon>Betaproteobacteria</taxon>
        <taxon>Burkholderiales</taxon>
        <taxon>Burkholderiaceae</taxon>
        <taxon>Paraburkholderia</taxon>
    </lineage>
</organism>
<dbReference type="KEGG" id="bpx:BUPH_08283"/>
<geneLocation type="plasmid" evidence="11 12">
    <name>pSYMBR3459</name>
</geneLocation>
<dbReference type="eggNOG" id="COG0765">
    <property type="taxonomic scope" value="Bacteria"/>
</dbReference>
<evidence type="ECO:0000256" key="3">
    <source>
        <dbReference type="ARBA" id="ARBA00022448"/>
    </source>
</evidence>
<evidence type="ECO:0000256" key="5">
    <source>
        <dbReference type="ARBA" id="ARBA00022692"/>
    </source>
</evidence>
<dbReference type="Pfam" id="PF00528">
    <property type="entry name" value="BPD_transp_1"/>
    <property type="match status" value="1"/>
</dbReference>
<evidence type="ECO:0000259" key="10">
    <source>
        <dbReference type="PROSITE" id="PS50928"/>
    </source>
</evidence>
<evidence type="ECO:0000256" key="4">
    <source>
        <dbReference type="ARBA" id="ARBA00022475"/>
    </source>
</evidence>
<protein>
    <submittedName>
        <fullName evidence="11">Putative amino-acid ABC transporter protein</fullName>
    </submittedName>
</protein>
<name>K0E0Q9_9BURK</name>
<evidence type="ECO:0000313" key="11">
    <source>
        <dbReference type="EMBL" id="AFT90357.1"/>
    </source>
</evidence>
<keyword evidence="7 9" id="KW-1133">Transmembrane helix</keyword>